<evidence type="ECO:0000313" key="4">
    <source>
        <dbReference type="Proteomes" id="UP000184089"/>
    </source>
</evidence>
<dbReference type="InterPro" id="IPR011256">
    <property type="entry name" value="Reg_factor_effector_dom_sf"/>
</dbReference>
<dbReference type="Proteomes" id="UP000474718">
    <property type="component" value="Unassembled WGS sequence"/>
</dbReference>
<reference evidence="4" key="2">
    <citation type="submission" date="2016-11" db="EMBL/GenBank/DDBJ databases">
        <authorList>
            <person name="Jaros S."/>
            <person name="Januszkiewicz K."/>
            <person name="Wedrychowicz H."/>
        </authorList>
    </citation>
    <scope>NUCLEOTIDE SEQUENCE [LARGE SCALE GENOMIC DNA]</scope>
    <source>
        <strain evidence="4">DSM 4029</strain>
    </source>
</reference>
<evidence type="ECO:0000313" key="5">
    <source>
        <dbReference type="Proteomes" id="UP000474718"/>
    </source>
</evidence>
<dbReference type="PIRSF" id="PIRSF031644">
    <property type="entry name" value="UCP031644"/>
    <property type="match status" value="1"/>
</dbReference>
<dbReference type="AlphaFoldDB" id="A0AAQ1MEA2"/>
<evidence type="ECO:0000313" key="3">
    <source>
        <dbReference type="EMBL" id="SHG21552.1"/>
    </source>
</evidence>
<dbReference type="EMBL" id="FQVY01000002">
    <property type="protein sequence ID" value="SHG21552.1"/>
    <property type="molecule type" value="Genomic_DNA"/>
</dbReference>
<dbReference type="Proteomes" id="UP000184089">
    <property type="component" value="Unassembled WGS sequence"/>
</dbReference>
<dbReference type="EMBL" id="WWVX01000001">
    <property type="protein sequence ID" value="MZL68239.1"/>
    <property type="molecule type" value="Genomic_DNA"/>
</dbReference>
<sequence>MAALDYKKAERSLYLPGETPSLIEVPPLPFVAVEGRGDPNEEGGEFSRAVSVLYTVSYTIRMSEKGGHPIDGFFAYVVPPLEGWWWSEGGEDADFGDKSSFCWRAAIRLPDFVTDQVFAWAREEAAHKKKLDTSAAFRLTVDEGLCVQCLHRGSYDDEPQTLARMHAYLAKEGFRPDLGEGRRHHEIYLGDPRKTPVDKQKTVLRLPVAPL</sequence>
<dbReference type="RefSeq" id="WP_021660849.1">
    <property type="nucleotide sequence ID" value="NZ_FQVY01000002.1"/>
</dbReference>
<name>A0AAQ1MEA2_9FIRM</name>
<dbReference type="InterPro" id="IPR029442">
    <property type="entry name" value="GyrI-like"/>
</dbReference>
<dbReference type="Pfam" id="PF06445">
    <property type="entry name" value="GyrI-like"/>
    <property type="match status" value="1"/>
</dbReference>
<keyword evidence="5" id="KW-1185">Reference proteome</keyword>
<protein>
    <submittedName>
        <fullName evidence="2">Transcriptional regulator</fullName>
    </submittedName>
</protein>
<dbReference type="SUPFAM" id="SSF55136">
    <property type="entry name" value="Probable bacterial effector-binding domain"/>
    <property type="match status" value="1"/>
</dbReference>
<reference evidence="2 5" key="3">
    <citation type="journal article" date="2019" name="Nat. Med.">
        <title>A library of human gut bacterial isolates paired with longitudinal multiomics data enables mechanistic microbiome research.</title>
        <authorList>
            <person name="Poyet M."/>
            <person name="Groussin M."/>
            <person name="Gibbons S.M."/>
            <person name="Avila-Pacheco J."/>
            <person name="Jiang X."/>
            <person name="Kearney S.M."/>
            <person name="Perrotta A.R."/>
            <person name="Berdy B."/>
            <person name="Zhao S."/>
            <person name="Lieberman T.D."/>
            <person name="Swanson P.K."/>
            <person name="Smith M."/>
            <person name="Roesemann S."/>
            <person name="Alexander J.E."/>
            <person name="Rich S.A."/>
            <person name="Livny J."/>
            <person name="Vlamakis H."/>
            <person name="Clish C."/>
            <person name="Bullock K."/>
            <person name="Deik A."/>
            <person name="Scott J."/>
            <person name="Pierce K.A."/>
            <person name="Xavier R.J."/>
            <person name="Alm E.J."/>
        </authorList>
    </citation>
    <scope>NUCLEOTIDE SEQUENCE [LARGE SCALE GENOMIC DNA]</scope>
    <source>
        <strain evidence="2 5">BIOML-A2</strain>
    </source>
</reference>
<feature type="domain" description="GyrI-like small molecule binding" evidence="1">
    <location>
        <begin position="19"/>
        <end position="208"/>
    </location>
</feature>
<reference evidence="3" key="1">
    <citation type="submission" date="2016-11" db="EMBL/GenBank/DDBJ databases">
        <authorList>
            <person name="Varghese N."/>
            <person name="Submissions S."/>
        </authorList>
    </citation>
    <scope>NUCLEOTIDE SEQUENCE</scope>
    <source>
        <strain evidence="3">DSM 4029</strain>
    </source>
</reference>
<organism evidence="3 4">
    <name type="scientific">Bittarella massiliensis</name>
    <name type="common">ex Durand et al. 2017</name>
    <dbReference type="NCBI Taxonomy" id="1720313"/>
    <lineage>
        <taxon>Bacteria</taxon>
        <taxon>Bacillati</taxon>
        <taxon>Bacillota</taxon>
        <taxon>Clostridia</taxon>
        <taxon>Eubacteriales</taxon>
        <taxon>Oscillospiraceae</taxon>
        <taxon>Bittarella (ex Durand et al. 2017)</taxon>
    </lineage>
</organism>
<gene>
    <name evidence="2" type="ORF">GT747_00420</name>
    <name evidence="3" type="ORF">SAMN05444424_1909</name>
</gene>
<dbReference type="InterPro" id="IPR008319">
    <property type="entry name" value="GyrI-like_CCH_Lin2189-like"/>
</dbReference>
<dbReference type="Gene3D" id="3.20.80.10">
    <property type="entry name" value="Regulatory factor, effector binding domain"/>
    <property type="match status" value="1"/>
</dbReference>
<proteinExistence type="predicted"/>
<evidence type="ECO:0000259" key="1">
    <source>
        <dbReference type="Pfam" id="PF06445"/>
    </source>
</evidence>
<comment type="caution">
    <text evidence="3">The sequence shown here is derived from an EMBL/GenBank/DDBJ whole genome shotgun (WGS) entry which is preliminary data.</text>
</comment>
<accession>A0AAQ1MEA2</accession>
<evidence type="ECO:0000313" key="2">
    <source>
        <dbReference type="EMBL" id="MZL68239.1"/>
    </source>
</evidence>